<dbReference type="KEGG" id="srho:HH216_07750"/>
<reference evidence="1 2" key="1">
    <citation type="submission" date="2020-04" db="EMBL/GenBank/DDBJ databases">
        <title>Genome sequencing of novel species.</title>
        <authorList>
            <person name="Heo J."/>
            <person name="Kim S.-J."/>
            <person name="Kim J.-S."/>
            <person name="Hong S.-B."/>
            <person name="Kwon S.-W."/>
        </authorList>
    </citation>
    <scope>NUCLEOTIDE SEQUENCE [LARGE SCALE GENOMIC DNA]</scope>
    <source>
        <strain evidence="1 2">CJU-R4</strain>
    </source>
</reference>
<protein>
    <submittedName>
        <fullName evidence="1">Uncharacterized protein</fullName>
    </submittedName>
</protein>
<organism evidence="1 2">
    <name type="scientific">Spirosoma rhododendri</name>
    <dbReference type="NCBI Taxonomy" id="2728024"/>
    <lineage>
        <taxon>Bacteria</taxon>
        <taxon>Pseudomonadati</taxon>
        <taxon>Bacteroidota</taxon>
        <taxon>Cytophagia</taxon>
        <taxon>Cytophagales</taxon>
        <taxon>Cytophagaceae</taxon>
        <taxon>Spirosoma</taxon>
    </lineage>
</organism>
<dbReference type="AlphaFoldDB" id="A0A7L5DIW0"/>
<sequence>MQNKYAIYFIASVIATGAHPLVSHGQQTPPAKPVGSTVVRLSEFIIPPQPIALIDMRLMPDGQVQYQTMMPIAGRVATVDDAAKQRGTGALPAGVCLYTATVDRQGQPGVVTSSVVGQRDRRIKIAEGMPLEWAVWNINSKDGPSRLPYGGGYERMPEPALPASSVKVSFAASGKGFNYATYSLYPVYNKLTRSFDSTSFQYRNQREELTLLRQENMAKLIRYIPVEGDTRRSAGRVIQLAPNRFEGVATHYVEDDKNASLRAVSFLTFDEAGNLLTDQRVNFQYNRKLLYRVPVYDPSGKVVGTFNVFDSGGGKKETRDPQDNRFAVVVTDEKGAIWKQFDWTNGEGSQLAVMPIYMSRRGNELLAYINNQQKLLKPVEENWLFDATGKAALLNSMPYSALLEKSTIVGMINSGNRVGWYNHTPTQFVDAFTDANGDVWVLKQRETEGPIVETTTAASPVPGPAKGIIGFANKLNAIAGQASPSLPNNQVVTEIGTNYGDLFAMQFDKDMKLKHQTVIAMSPSSEQVRFKRINRAAGVDYVFANSVNTHLRFRNGELTVEQLMPVDGIRPGAVEVDNFVVDEAAGKVYVLSMQPKKLVEGKLSVYSLD</sequence>
<name>A0A7L5DIW0_9BACT</name>
<dbReference type="EMBL" id="CP051677">
    <property type="protein sequence ID" value="QJD78329.1"/>
    <property type="molecule type" value="Genomic_DNA"/>
</dbReference>
<keyword evidence="2" id="KW-1185">Reference proteome</keyword>
<accession>A0A7L5DIW0</accession>
<gene>
    <name evidence="1" type="ORF">HH216_07750</name>
</gene>
<dbReference type="Proteomes" id="UP000501128">
    <property type="component" value="Chromosome"/>
</dbReference>
<evidence type="ECO:0000313" key="1">
    <source>
        <dbReference type="EMBL" id="QJD78329.1"/>
    </source>
</evidence>
<dbReference type="RefSeq" id="WP_169550292.1">
    <property type="nucleotide sequence ID" value="NZ_CP051677.1"/>
</dbReference>
<evidence type="ECO:0000313" key="2">
    <source>
        <dbReference type="Proteomes" id="UP000501128"/>
    </source>
</evidence>
<proteinExistence type="predicted"/>